<name>A0A0S3R4J4_PHAAN</name>
<protein>
    <submittedName>
        <fullName evidence="1">Uncharacterized protein</fullName>
    </submittedName>
</protein>
<evidence type="ECO:0000313" key="1">
    <source>
        <dbReference type="EMBL" id="BAT75586.1"/>
    </source>
</evidence>
<gene>
    <name evidence="1" type="primary">Vigan.01G347100</name>
    <name evidence="1" type="ORF">VIGAN_01347100</name>
</gene>
<accession>A0A0S3R4J4</accession>
<organism evidence="1 2">
    <name type="scientific">Vigna angularis var. angularis</name>
    <dbReference type="NCBI Taxonomy" id="157739"/>
    <lineage>
        <taxon>Eukaryota</taxon>
        <taxon>Viridiplantae</taxon>
        <taxon>Streptophyta</taxon>
        <taxon>Embryophyta</taxon>
        <taxon>Tracheophyta</taxon>
        <taxon>Spermatophyta</taxon>
        <taxon>Magnoliopsida</taxon>
        <taxon>eudicotyledons</taxon>
        <taxon>Gunneridae</taxon>
        <taxon>Pentapetalae</taxon>
        <taxon>rosids</taxon>
        <taxon>fabids</taxon>
        <taxon>Fabales</taxon>
        <taxon>Fabaceae</taxon>
        <taxon>Papilionoideae</taxon>
        <taxon>50 kb inversion clade</taxon>
        <taxon>NPAAA clade</taxon>
        <taxon>indigoferoid/millettioid clade</taxon>
        <taxon>Phaseoleae</taxon>
        <taxon>Vigna</taxon>
    </lineage>
</organism>
<dbReference type="EMBL" id="AP015034">
    <property type="protein sequence ID" value="BAT75586.1"/>
    <property type="molecule type" value="Genomic_DNA"/>
</dbReference>
<proteinExistence type="predicted"/>
<evidence type="ECO:0000313" key="2">
    <source>
        <dbReference type="Proteomes" id="UP000291084"/>
    </source>
</evidence>
<keyword evidence="2" id="KW-1185">Reference proteome</keyword>
<sequence length="79" mass="8803">FCSFSQAFSPSPQHKRQLHKPLSSLICASSSCRPVFFYLVGTGLSSFLLHICSSSFSGTELRFSILHCPSQWTMKINCV</sequence>
<dbReference type="AlphaFoldDB" id="A0A0S3R4J4"/>
<dbReference type="Proteomes" id="UP000291084">
    <property type="component" value="Chromosome 1"/>
</dbReference>
<reference evidence="1 2" key="1">
    <citation type="journal article" date="2015" name="Sci. Rep.">
        <title>The power of single molecule real-time sequencing technology in the de novo assembly of a eukaryotic genome.</title>
        <authorList>
            <person name="Sakai H."/>
            <person name="Naito K."/>
            <person name="Ogiso-Tanaka E."/>
            <person name="Takahashi Y."/>
            <person name="Iseki K."/>
            <person name="Muto C."/>
            <person name="Satou K."/>
            <person name="Teruya K."/>
            <person name="Shiroma A."/>
            <person name="Shimoji M."/>
            <person name="Hirano T."/>
            <person name="Itoh T."/>
            <person name="Kaga A."/>
            <person name="Tomooka N."/>
        </authorList>
    </citation>
    <scope>NUCLEOTIDE SEQUENCE [LARGE SCALE GENOMIC DNA]</scope>
    <source>
        <strain evidence="2">cv. Shumari</strain>
    </source>
</reference>
<feature type="non-terminal residue" evidence="1">
    <location>
        <position position="1"/>
    </location>
</feature>